<dbReference type="PANTHER" id="PTHR40618">
    <property type="entry name" value="B-ZIP TRANSCRIPTION FACTOR (EUROFUNG)-RELATED"/>
    <property type="match status" value="1"/>
</dbReference>
<feature type="region of interest" description="Disordered" evidence="2">
    <location>
        <begin position="99"/>
        <end position="135"/>
    </location>
</feature>
<dbReference type="Gene3D" id="1.20.5.170">
    <property type="match status" value="1"/>
</dbReference>
<reference evidence="3" key="2">
    <citation type="journal article" date="2023" name="IMA Fungus">
        <title>Comparative genomic study of the Penicillium genus elucidates a diverse pangenome and 15 lateral gene transfer events.</title>
        <authorList>
            <person name="Petersen C."/>
            <person name="Sorensen T."/>
            <person name="Nielsen M.R."/>
            <person name="Sondergaard T.E."/>
            <person name="Sorensen J.L."/>
            <person name="Fitzpatrick D.A."/>
            <person name="Frisvad J.C."/>
            <person name="Nielsen K.L."/>
        </authorList>
    </citation>
    <scope>NUCLEOTIDE SEQUENCE</scope>
    <source>
        <strain evidence="3">IBT 30069</strain>
    </source>
</reference>
<dbReference type="Proteomes" id="UP001149165">
    <property type="component" value="Unassembled WGS sequence"/>
</dbReference>
<dbReference type="SUPFAM" id="SSF57959">
    <property type="entry name" value="Leucine zipper domain"/>
    <property type="match status" value="1"/>
</dbReference>
<accession>A0A9W9FTP5</accession>
<evidence type="ECO:0000313" key="3">
    <source>
        <dbReference type="EMBL" id="KAJ5106225.1"/>
    </source>
</evidence>
<evidence type="ECO:0000256" key="2">
    <source>
        <dbReference type="SAM" id="MobiDB-lite"/>
    </source>
</evidence>
<evidence type="ECO:0008006" key="5">
    <source>
        <dbReference type="Google" id="ProtNLM"/>
    </source>
</evidence>
<dbReference type="AlphaFoldDB" id="A0A9W9FTP5"/>
<name>A0A9W9FTP5_9EURO</name>
<keyword evidence="1" id="KW-0175">Coiled coil</keyword>
<dbReference type="CDD" id="cd14688">
    <property type="entry name" value="bZIP_YAP"/>
    <property type="match status" value="1"/>
</dbReference>
<proteinExistence type="predicted"/>
<comment type="caution">
    <text evidence="3">The sequence shown here is derived from an EMBL/GenBank/DDBJ whole genome shotgun (WGS) entry which is preliminary data.</text>
</comment>
<keyword evidence="4" id="KW-1185">Reference proteome</keyword>
<dbReference type="EMBL" id="JAPQKH010000003">
    <property type="protein sequence ID" value="KAJ5106225.1"/>
    <property type="molecule type" value="Genomic_DNA"/>
</dbReference>
<dbReference type="GO" id="GO:0003700">
    <property type="term" value="F:DNA-binding transcription factor activity"/>
    <property type="evidence" value="ECO:0007669"/>
    <property type="project" value="InterPro"/>
</dbReference>
<sequence length="316" mass="35640">MKNFNGNNVLTRIQHRRRQVRLAQRAYRERNEAQTRALQQRVARLESALERTSQAMISFTDVLVGAQILPSHQQLAHRLRDTVKTCLNSAMYGEDCVTDSQFSNTPEPSPSSNIATGKETYDEHEHNEQPSSNEYPGLGILSSTPLLPFVPDHSTMIEVPVFVNRLRITCLYQGFLLLNNPSVPLEALKRPFRLLLSLVTRETITSYFQACLYARLNNKQPDRYSCIPCFKLGGAGTHYPEVGSEEQISPMIYDALSAFSPEAQNDLDGEWFDVFDLLGYLRARGIALSMVPPVKDTPHRTVNAMNFTAGETLFSQ</sequence>
<feature type="coiled-coil region" evidence="1">
    <location>
        <begin position="28"/>
        <end position="55"/>
    </location>
</feature>
<dbReference type="OrthoDB" id="3555317at2759"/>
<evidence type="ECO:0000256" key="1">
    <source>
        <dbReference type="SAM" id="Coils"/>
    </source>
</evidence>
<evidence type="ECO:0000313" key="4">
    <source>
        <dbReference type="Proteomes" id="UP001149165"/>
    </source>
</evidence>
<organism evidence="3 4">
    <name type="scientific">Penicillium angulare</name>
    <dbReference type="NCBI Taxonomy" id="116970"/>
    <lineage>
        <taxon>Eukaryota</taxon>
        <taxon>Fungi</taxon>
        <taxon>Dikarya</taxon>
        <taxon>Ascomycota</taxon>
        <taxon>Pezizomycotina</taxon>
        <taxon>Eurotiomycetes</taxon>
        <taxon>Eurotiomycetidae</taxon>
        <taxon>Eurotiales</taxon>
        <taxon>Aspergillaceae</taxon>
        <taxon>Penicillium</taxon>
    </lineage>
</organism>
<gene>
    <name evidence="3" type="ORF">N7456_002900</name>
</gene>
<protein>
    <recommendedName>
        <fullName evidence="5">BZIP domain-containing protein</fullName>
    </recommendedName>
</protein>
<dbReference type="PANTHER" id="PTHR40618:SF1">
    <property type="entry name" value="B-ZIP TRANSCRIPTION FACTOR (EUROFUNG)"/>
    <property type="match status" value="1"/>
</dbReference>
<feature type="compositionally biased region" description="Basic and acidic residues" evidence="2">
    <location>
        <begin position="119"/>
        <end position="128"/>
    </location>
</feature>
<feature type="compositionally biased region" description="Polar residues" evidence="2">
    <location>
        <begin position="99"/>
        <end position="115"/>
    </location>
</feature>
<reference evidence="3" key="1">
    <citation type="submission" date="2022-11" db="EMBL/GenBank/DDBJ databases">
        <authorList>
            <person name="Petersen C."/>
        </authorList>
    </citation>
    <scope>NUCLEOTIDE SEQUENCE</scope>
    <source>
        <strain evidence="3">IBT 30069</strain>
    </source>
</reference>
<dbReference type="InterPro" id="IPR046347">
    <property type="entry name" value="bZIP_sf"/>
</dbReference>